<dbReference type="Gene3D" id="3.60.10.10">
    <property type="entry name" value="Endonuclease/exonuclease/phosphatase"/>
    <property type="match status" value="1"/>
</dbReference>
<reference evidence="2" key="1">
    <citation type="submission" date="2018-06" db="EMBL/GenBank/DDBJ databases">
        <authorList>
            <person name="Zhirakovskaya E."/>
        </authorList>
    </citation>
    <scope>NUCLEOTIDE SEQUENCE</scope>
</reference>
<feature type="domain" description="Endonuclease/exonuclease/phosphatase" evidence="1">
    <location>
        <begin position="4"/>
        <end position="190"/>
    </location>
</feature>
<gene>
    <name evidence="2" type="ORF">MNBD_ALPHA11-2415</name>
</gene>
<dbReference type="GO" id="GO:0003824">
    <property type="term" value="F:catalytic activity"/>
    <property type="evidence" value="ECO:0007669"/>
    <property type="project" value="InterPro"/>
</dbReference>
<evidence type="ECO:0000259" key="1">
    <source>
        <dbReference type="Pfam" id="PF03372"/>
    </source>
</evidence>
<dbReference type="AlphaFoldDB" id="A0A3B0U0R0"/>
<evidence type="ECO:0000313" key="2">
    <source>
        <dbReference type="EMBL" id="VAW24445.1"/>
    </source>
</evidence>
<dbReference type="InterPro" id="IPR036691">
    <property type="entry name" value="Endo/exonu/phosph_ase_sf"/>
</dbReference>
<accession>A0A3B0U0R0</accession>
<proteinExistence type="predicted"/>
<name>A0A3B0U0R0_9ZZZZ</name>
<dbReference type="SUPFAM" id="SSF56219">
    <property type="entry name" value="DNase I-like"/>
    <property type="match status" value="1"/>
</dbReference>
<dbReference type="InterPro" id="IPR005135">
    <property type="entry name" value="Endo/exonuclease/phosphatase"/>
</dbReference>
<protein>
    <submittedName>
        <fullName evidence="2">Membrane-spanning protein</fullName>
    </submittedName>
</protein>
<dbReference type="Pfam" id="PF03372">
    <property type="entry name" value="Exo_endo_phos"/>
    <property type="match status" value="1"/>
</dbReference>
<sequence>MKIISWNLLYRRGAAAADVAKLIEQEKPDLFLLQEAVSGINKLPGIVGGDFYTLPWKGKTYALGAWLARGEMQTDSLELPFSKVPGKFPPRQAQILKFSKFSIVNVHLSHGQLLNRRQIRHIGKSISGPVAIIGDFNAVGPIILKGFKDVGPRRITHMAKKLMPFRLDRVLVRDLAWSGAKTLKRGPSDHRPIIINIDSEIKPLVASKLS</sequence>
<organism evidence="2">
    <name type="scientific">hydrothermal vent metagenome</name>
    <dbReference type="NCBI Taxonomy" id="652676"/>
    <lineage>
        <taxon>unclassified sequences</taxon>
        <taxon>metagenomes</taxon>
        <taxon>ecological metagenomes</taxon>
    </lineage>
</organism>
<dbReference type="EMBL" id="UOEQ01000531">
    <property type="protein sequence ID" value="VAW24445.1"/>
    <property type="molecule type" value="Genomic_DNA"/>
</dbReference>